<dbReference type="GeneID" id="9687400"/>
<dbReference type="InterPro" id="IPR006073">
    <property type="entry name" value="GTP-bd"/>
</dbReference>
<organism evidence="5">
    <name type="scientific">Micromonas pusilla (strain CCMP1545)</name>
    <name type="common">Picoplanktonic green alga</name>
    <dbReference type="NCBI Taxonomy" id="564608"/>
    <lineage>
        <taxon>Eukaryota</taxon>
        <taxon>Viridiplantae</taxon>
        <taxon>Chlorophyta</taxon>
        <taxon>Mamiellophyceae</taxon>
        <taxon>Mamiellales</taxon>
        <taxon>Mamiellaceae</taxon>
        <taxon>Micromonas</taxon>
    </lineage>
</organism>
<protein>
    <submittedName>
        <fullName evidence="4">Predicted protein</fullName>
    </submittedName>
</protein>
<sequence length="527" mass="57308">MEALAADDDDDDDDDDDAMEDAMEDALDGISYDDDETFELPADFDDGLGEDAIEVDEDAALGALNAMFDDDDDRRDRDDDEEEEEDRRREERKAARKKNPNLVTCARCYSLRHHGVVKNQAAEILMPSFDFGRVVGNKLKRTGPGGAVILLLVDIVDFDASFPIDAVDFLDPYVKDETVDVLLVANKVDLLPTRCTRARVSSFARRRAKSHGLRKAAGVHLVSAHTGMGINTLSEQLMQLLEDGREVWVVGAQNVGKSSLIVRLSRRFDGPGPEDGGPLASHLPGTTLGVVKLPKLLPNGTDVYDTPGLLQPFQVSSRLTGEEARMVLPRRRLSPRTYRVEVGGSIHLGGLARVDYLDGPQRTVYLTVWVSDDVVSHYVVRGENGKADALYEKHAGGKLSPPIGENRVKQLGEWGSRTVTVYGTDWNTSTRDISIGGLGWVGVGVNGEASFRVWTHEGVNVETREALVPDMARALHRPGFSNEQQHSGGKGGSKGRPSKKIMRGGGYNAPTKSKRGGGGGGGGDFNF</sequence>
<dbReference type="KEGG" id="mpp:MICPUCDRAFT_28932"/>
<feature type="region of interest" description="Disordered" evidence="1">
    <location>
        <begin position="67"/>
        <end position="96"/>
    </location>
</feature>
<feature type="domain" description="NOA1/YqeH-like C-terminal" evidence="3">
    <location>
        <begin position="366"/>
        <end position="467"/>
    </location>
</feature>
<dbReference type="PANTHER" id="PTHR46434">
    <property type="entry name" value="GENETIC INTERACTOR OF PROHIBITINS 3, MITOCHONDRIAL"/>
    <property type="match status" value="1"/>
</dbReference>
<dbReference type="RefSeq" id="XP_003062164.1">
    <property type="nucleotide sequence ID" value="XM_003062118.1"/>
</dbReference>
<accession>C1N1R5</accession>
<dbReference type="Gene3D" id="3.40.50.300">
    <property type="entry name" value="P-loop containing nucleotide triphosphate hydrolases"/>
    <property type="match status" value="1"/>
</dbReference>
<dbReference type="InterPro" id="IPR050896">
    <property type="entry name" value="Mito_lipid_metab_GTPase"/>
</dbReference>
<dbReference type="PANTHER" id="PTHR46434:SF1">
    <property type="entry name" value="GENETIC INTERACTOR OF PROHIBITINS 3, MITOCHONDRIAL"/>
    <property type="match status" value="1"/>
</dbReference>
<dbReference type="CDD" id="cd01855">
    <property type="entry name" value="YqeH"/>
    <property type="match status" value="1"/>
</dbReference>
<proteinExistence type="predicted"/>
<evidence type="ECO:0000259" key="3">
    <source>
        <dbReference type="Pfam" id="PF21516"/>
    </source>
</evidence>
<reference evidence="4 5" key="1">
    <citation type="journal article" date="2009" name="Science">
        <title>Green evolution and dynamic adaptations revealed by genomes of the marine picoeukaryotes Micromonas.</title>
        <authorList>
            <person name="Worden A.Z."/>
            <person name="Lee J.H."/>
            <person name="Mock T."/>
            <person name="Rouze P."/>
            <person name="Simmons M.P."/>
            <person name="Aerts A.L."/>
            <person name="Allen A.E."/>
            <person name="Cuvelier M.L."/>
            <person name="Derelle E."/>
            <person name="Everett M.V."/>
            <person name="Foulon E."/>
            <person name="Grimwood J."/>
            <person name="Gundlach H."/>
            <person name="Henrissat B."/>
            <person name="Napoli C."/>
            <person name="McDonald S.M."/>
            <person name="Parker M.S."/>
            <person name="Rombauts S."/>
            <person name="Salamov A."/>
            <person name="Von Dassow P."/>
            <person name="Badger J.H."/>
            <person name="Coutinho P.M."/>
            <person name="Demir E."/>
            <person name="Dubchak I."/>
            <person name="Gentemann C."/>
            <person name="Eikrem W."/>
            <person name="Gready J.E."/>
            <person name="John U."/>
            <person name="Lanier W."/>
            <person name="Lindquist E.A."/>
            <person name="Lucas S."/>
            <person name="Mayer K.F."/>
            <person name="Moreau H."/>
            <person name="Not F."/>
            <person name="Otillar R."/>
            <person name="Panaud O."/>
            <person name="Pangilinan J."/>
            <person name="Paulsen I."/>
            <person name="Piegu B."/>
            <person name="Poliakov A."/>
            <person name="Robbens S."/>
            <person name="Schmutz J."/>
            <person name="Toulza E."/>
            <person name="Wyss T."/>
            <person name="Zelensky A."/>
            <person name="Zhou K."/>
            <person name="Armbrust E.V."/>
            <person name="Bhattacharya D."/>
            <person name="Goodenough U.W."/>
            <person name="Van de Peer Y."/>
            <person name="Grigoriev I.V."/>
        </authorList>
    </citation>
    <scope>NUCLEOTIDE SEQUENCE [LARGE SCALE GENOMIC DNA]</scope>
    <source>
        <strain evidence="4 5">CCMP1545</strain>
    </source>
</reference>
<dbReference type="EMBL" id="GG663745">
    <property type="protein sequence ID" value="EEH53876.1"/>
    <property type="molecule type" value="Genomic_DNA"/>
</dbReference>
<evidence type="ECO:0000256" key="1">
    <source>
        <dbReference type="SAM" id="MobiDB-lite"/>
    </source>
</evidence>
<evidence type="ECO:0000313" key="5">
    <source>
        <dbReference type="Proteomes" id="UP000001876"/>
    </source>
</evidence>
<name>C1N1R5_MICPC</name>
<feature type="region of interest" description="Disordered" evidence="1">
    <location>
        <begin position="478"/>
        <end position="527"/>
    </location>
</feature>
<gene>
    <name evidence="4" type="ORF">MICPUCDRAFT_28932</name>
</gene>
<feature type="domain" description="G" evidence="2">
    <location>
        <begin position="247"/>
        <end position="313"/>
    </location>
</feature>
<dbReference type="AlphaFoldDB" id="C1N1R5"/>
<dbReference type="OrthoDB" id="497065at2759"/>
<evidence type="ECO:0000313" key="4">
    <source>
        <dbReference type="EMBL" id="EEH53876.1"/>
    </source>
</evidence>
<dbReference type="Proteomes" id="UP000001876">
    <property type="component" value="Unassembled WGS sequence"/>
</dbReference>
<dbReference type="Pfam" id="PF21516">
    <property type="entry name" value="YqeH-like_C"/>
    <property type="match status" value="1"/>
</dbReference>
<dbReference type="GO" id="GO:0005739">
    <property type="term" value="C:mitochondrion"/>
    <property type="evidence" value="ECO:0007669"/>
    <property type="project" value="TreeGrafter"/>
</dbReference>
<evidence type="ECO:0000259" key="2">
    <source>
        <dbReference type="Pfam" id="PF01926"/>
    </source>
</evidence>
<feature type="region of interest" description="Disordered" evidence="1">
    <location>
        <begin position="1"/>
        <end position="50"/>
    </location>
</feature>
<feature type="compositionally biased region" description="Acidic residues" evidence="1">
    <location>
        <begin position="68"/>
        <end position="85"/>
    </location>
</feature>
<dbReference type="InterPro" id="IPR027417">
    <property type="entry name" value="P-loop_NTPase"/>
</dbReference>
<keyword evidence="5" id="KW-1185">Reference proteome</keyword>
<dbReference type="STRING" id="564608.C1N1R5"/>
<dbReference type="OMA" id="ARGNVWA"/>
<dbReference type="SUPFAM" id="SSF52540">
    <property type="entry name" value="P-loop containing nucleoside triphosphate hydrolases"/>
    <property type="match status" value="1"/>
</dbReference>
<dbReference type="eggNOG" id="KOG1249">
    <property type="taxonomic scope" value="Eukaryota"/>
</dbReference>
<dbReference type="InterPro" id="IPR048422">
    <property type="entry name" value="NOA1/YqeH-like_C"/>
</dbReference>
<dbReference type="Pfam" id="PF01926">
    <property type="entry name" value="MMR_HSR1"/>
    <property type="match status" value="1"/>
</dbReference>
<dbReference type="GO" id="GO:0005525">
    <property type="term" value="F:GTP binding"/>
    <property type="evidence" value="ECO:0007669"/>
    <property type="project" value="InterPro"/>
</dbReference>
<feature type="compositionally biased region" description="Gly residues" evidence="1">
    <location>
        <begin position="516"/>
        <end position="527"/>
    </location>
</feature>